<dbReference type="InterPro" id="IPR036097">
    <property type="entry name" value="HisK_dim/P_sf"/>
</dbReference>
<keyword evidence="13 17" id="KW-0472">Membrane</keyword>
<dbReference type="AlphaFoldDB" id="A0A2T1DJJ0"/>
<evidence type="ECO:0000313" key="21">
    <source>
        <dbReference type="Proteomes" id="UP000238634"/>
    </source>
</evidence>
<dbReference type="Pfam" id="PF00072">
    <property type="entry name" value="Response_reg"/>
    <property type="match status" value="1"/>
</dbReference>
<dbReference type="Proteomes" id="UP000238634">
    <property type="component" value="Unassembled WGS sequence"/>
</dbReference>
<evidence type="ECO:0000256" key="15">
    <source>
        <dbReference type="PROSITE-ProRule" id="PRU00169"/>
    </source>
</evidence>
<evidence type="ECO:0000256" key="17">
    <source>
        <dbReference type="SAM" id="Phobius"/>
    </source>
</evidence>
<evidence type="ECO:0000256" key="16">
    <source>
        <dbReference type="SAM" id="Coils"/>
    </source>
</evidence>
<evidence type="ECO:0000256" key="6">
    <source>
        <dbReference type="ARBA" id="ARBA00022679"/>
    </source>
</evidence>
<dbReference type="SMART" id="SM00448">
    <property type="entry name" value="REC"/>
    <property type="match status" value="1"/>
</dbReference>
<comment type="subcellular location">
    <subcellularLocation>
        <location evidence="2">Membrane</location>
    </subcellularLocation>
</comment>
<keyword evidence="10" id="KW-0067">ATP-binding</keyword>
<dbReference type="EMBL" id="PVWG01000005">
    <property type="protein sequence ID" value="PSB20667.1"/>
    <property type="molecule type" value="Genomic_DNA"/>
</dbReference>
<reference evidence="20 21" key="2">
    <citation type="submission" date="2018-03" db="EMBL/GenBank/DDBJ databases">
        <title>The ancient ancestry and fast evolution of plastids.</title>
        <authorList>
            <person name="Moore K.R."/>
            <person name="Magnabosco C."/>
            <person name="Momper L."/>
            <person name="Gold D.A."/>
            <person name="Bosak T."/>
            <person name="Fournier G.P."/>
        </authorList>
    </citation>
    <scope>NUCLEOTIDE SEQUENCE [LARGE SCALE GENOMIC DNA]</scope>
    <source>
        <strain evidence="20 21">ULC007</strain>
    </source>
</reference>
<comment type="caution">
    <text evidence="20">The sequence shown here is derived from an EMBL/GenBank/DDBJ whole genome shotgun (WGS) entry which is preliminary data.</text>
</comment>
<keyword evidence="6" id="KW-0808">Transferase</keyword>
<evidence type="ECO:0000256" key="1">
    <source>
        <dbReference type="ARBA" id="ARBA00000085"/>
    </source>
</evidence>
<organism evidence="20 21">
    <name type="scientific">Phormidesmis priestleyi ULC007</name>
    <dbReference type="NCBI Taxonomy" id="1920490"/>
    <lineage>
        <taxon>Bacteria</taxon>
        <taxon>Bacillati</taxon>
        <taxon>Cyanobacteriota</taxon>
        <taxon>Cyanophyceae</taxon>
        <taxon>Leptolyngbyales</taxon>
        <taxon>Leptolyngbyaceae</taxon>
        <taxon>Phormidesmis</taxon>
    </lineage>
</organism>
<comment type="similarity">
    <text evidence="3">In the N-terminal section; belongs to the phytochrome family.</text>
</comment>
<dbReference type="PANTHER" id="PTHR43547">
    <property type="entry name" value="TWO-COMPONENT HISTIDINE KINASE"/>
    <property type="match status" value="1"/>
</dbReference>
<reference evidence="20 21" key="1">
    <citation type="submission" date="2018-02" db="EMBL/GenBank/DDBJ databases">
        <authorList>
            <person name="Cohen D.B."/>
            <person name="Kent A.D."/>
        </authorList>
    </citation>
    <scope>NUCLEOTIDE SEQUENCE [LARGE SCALE GENOMIC DNA]</scope>
    <source>
        <strain evidence="20 21">ULC007</strain>
    </source>
</reference>
<evidence type="ECO:0000256" key="10">
    <source>
        <dbReference type="ARBA" id="ARBA00022840"/>
    </source>
</evidence>
<dbReference type="OrthoDB" id="569347at2"/>
<dbReference type="CDD" id="cd16922">
    <property type="entry name" value="HATPase_EvgS-ArcB-TorS-like"/>
    <property type="match status" value="1"/>
</dbReference>
<dbReference type="FunFam" id="3.30.565.10:FF:000010">
    <property type="entry name" value="Sensor histidine kinase RcsC"/>
    <property type="match status" value="1"/>
</dbReference>
<dbReference type="PROSITE" id="PS50109">
    <property type="entry name" value="HIS_KIN"/>
    <property type="match status" value="1"/>
</dbReference>
<dbReference type="CDD" id="cd17580">
    <property type="entry name" value="REC_2_DhkD-like"/>
    <property type="match status" value="1"/>
</dbReference>
<evidence type="ECO:0000256" key="8">
    <source>
        <dbReference type="ARBA" id="ARBA00022741"/>
    </source>
</evidence>
<evidence type="ECO:0000256" key="4">
    <source>
        <dbReference type="ARBA" id="ARBA00012438"/>
    </source>
</evidence>
<evidence type="ECO:0000256" key="14">
    <source>
        <dbReference type="ARBA" id="ARBA00074306"/>
    </source>
</evidence>
<dbReference type="InterPro" id="IPR003594">
    <property type="entry name" value="HATPase_dom"/>
</dbReference>
<feature type="transmembrane region" description="Helical" evidence="17">
    <location>
        <begin position="32"/>
        <end position="52"/>
    </location>
</feature>
<dbReference type="PROSITE" id="PS50110">
    <property type="entry name" value="RESPONSE_REGULATORY"/>
    <property type="match status" value="1"/>
</dbReference>
<dbReference type="SUPFAM" id="SSF52172">
    <property type="entry name" value="CheY-like"/>
    <property type="match status" value="1"/>
</dbReference>
<evidence type="ECO:0000256" key="7">
    <source>
        <dbReference type="ARBA" id="ARBA00022692"/>
    </source>
</evidence>
<evidence type="ECO:0000256" key="2">
    <source>
        <dbReference type="ARBA" id="ARBA00004370"/>
    </source>
</evidence>
<keyword evidence="12" id="KW-0902">Two-component regulatory system</keyword>
<dbReference type="GO" id="GO:0016020">
    <property type="term" value="C:membrane"/>
    <property type="evidence" value="ECO:0007669"/>
    <property type="project" value="UniProtKB-SubCell"/>
</dbReference>
<comment type="catalytic activity">
    <reaction evidence="1">
        <text>ATP + protein L-histidine = ADP + protein N-phospho-L-histidine.</text>
        <dbReference type="EC" id="2.7.13.3"/>
    </reaction>
</comment>
<dbReference type="PANTHER" id="PTHR43547:SF2">
    <property type="entry name" value="HYBRID SIGNAL TRANSDUCTION HISTIDINE KINASE C"/>
    <property type="match status" value="1"/>
</dbReference>
<dbReference type="FunFam" id="1.10.287.130:FF:000004">
    <property type="entry name" value="Ethylene receptor 1"/>
    <property type="match status" value="1"/>
</dbReference>
<name>A0A2T1DJJ0_9CYAN</name>
<protein>
    <recommendedName>
        <fullName evidence="14">Circadian input-output histidine kinase CikA</fullName>
        <ecNumber evidence="4">2.7.13.3</ecNumber>
    </recommendedName>
</protein>
<dbReference type="GO" id="GO:0005524">
    <property type="term" value="F:ATP binding"/>
    <property type="evidence" value="ECO:0007669"/>
    <property type="project" value="UniProtKB-KW"/>
</dbReference>
<keyword evidence="8" id="KW-0547">Nucleotide-binding</keyword>
<feature type="transmembrane region" description="Helical" evidence="17">
    <location>
        <begin position="64"/>
        <end position="85"/>
    </location>
</feature>
<dbReference type="Gene3D" id="3.30.565.10">
    <property type="entry name" value="Histidine kinase-like ATPase, C-terminal domain"/>
    <property type="match status" value="1"/>
</dbReference>
<keyword evidence="11 17" id="KW-1133">Transmembrane helix</keyword>
<sequence>MTDFWSQLFSLNSFVPHGHCYLWQTNLVSLHVLSDALIALAYYSIPITLFYLVRKRQDLPFEWVFLLFAAFIVACGTTHVLEIWTLWYPTYWLSGLVKAFTALVSVVTATQLFPLMPKVLALPSPAQLEHANLDLQSQVTKRLRIEEELKRYQTQLESLVAERTHELTQANQTLQQEIAERKRVEAERKRLLAREQSARAEAEQANRIKDEFLAVLSHELRTPLNPIIGWSKLLQSGKLDRAKSREALETIERNAKLQVQLIDDLLDVSRILSGKLSISVTSVDLNAVIAAAMETLRLAAEAKALQIQTTIPASANIVTGDAVRLQQVVWNLLSNAIKFTPTGGQIEVSLTQADTQVQIQIKDTGKGILADFLPYVFDHFRQQDGTTTRKFGGLGLGLAISRQIVELHGGRIGVESPGENQGATFTVELPVLHTPNAVEAVADIALTASDDRPLANLRVLVVDDEPDSREFVAFVVEQAGAEVIAVDSAIAALQTLQSIHLDILLSDIGMPEMDGYALMRQVRQLPINGQIPAIALTAYAGEVDQQQAIAAGFQTHLSKPVEPADIVATVIRVYGRK</sequence>
<feature type="domain" description="Response regulatory" evidence="19">
    <location>
        <begin position="458"/>
        <end position="574"/>
    </location>
</feature>
<dbReference type="CDD" id="cd00082">
    <property type="entry name" value="HisKA"/>
    <property type="match status" value="1"/>
</dbReference>
<evidence type="ECO:0000256" key="3">
    <source>
        <dbReference type="ARBA" id="ARBA00006402"/>
    </source>
</evidence>
<evidence type="ECO:0000259" key="18">
    <source>
        <dbReference type="PROSITE" id="PS50109"/>
    </source>
</evidence>
<feature type="modified residue" description="4-aspartylphosphate" evidence="15">
    <location>
        <position position="507"/>
    </location>
</feature>
<dbReference type="Gene3D" id="1.10.287.130">
    <property type="match status" value="1"/>
</dbReference>
<dbReference type="GO" id="GO:0000155">
    <property type="term" value="F:phosphorelay sensor kinase activity"/>
    <property type="evidence" value="ECO:0007669"/>
    <property type="project" value="InterPro"/>
</dbReference>
<dbReference type="InterPro" id="IPR058544">
    <property type="entry name" value="ETR1_N"/>
</dbReference>
<keyword evidence="5 15" id="KW-0597">Phosphoprotein</keyword>
<keyword evidence="16" id="KW-0175">Coiled coil</keyword>
<keyword evidence="9 20" id="KW-0418">Kinase</keyword>
<dbReference type="EC" id="2.7.13.3" evidence="4"/>
<evidence type="ECO:0000256" key="11">
    <source>
        <dbReference type="ARBA" id="ARBA00022989"/>
    </source>
</evidence>
<dbReference type="PRINTS" id="PR00344">
    <property type="entry name" value="BCTRLSENSOR"/>
</dbReference>
<dbReference type="InterPro" id="IPR001789">
    <property type="entry name" value="Sig_transdc_resp-reg_receiver"/>
</dbReference>
<evidence type="ECO:0000256" key="9">
    <source>
        <dbReference type="ARBA" id="ARBA00022777"/>
    </source>
</evidence>
<dbReference type="InterPro" id="IPR004358">
    <property type="entry name" value="Sig_transdc_His_kin-like_C"/>
</dbReference>
<evidence type="ECO:0000256" key="12">
    <source>
        <dbReference type="ARBA" id="ARBA00023012"/>
    </source>
</evidence>
<feature type="domain" description="Histidine kinase" evidence="18">
    <location>
        <begin position="215"/>
        <end position="433"/>
    </location>
</feature>
<dbReference type="RefSeq" id="WP_073070135.1">
    <property type="nucleotide sequence ID" value="NZ_MPPI01000005.1"/>
</dbReference>
<gene>
    <name evidence="20" type="ORF">C7B65_07145</name>
</gene>
<dbReference type="InterPro" id="IPR036890">
    <property type="entry name" value="HATPase_C_sf"/>
</dbReference>
<dbReference type="SUPFAM" id="SSF55874">
    <property type="entry name" value="ATPase domain of HSP90 chaperone/DNA topoisomerase II/histidine kinase"/>
    <property type="match status" value="1"/>
</dbReference>
<dbReference type="Gene3D" id="3.40.50.2300">
    <property type="match status" value="1"/>
</dbReference>
<dbReference type="Pfam" id="PF25487">
    <property type="entry name" value="ETR1_N"/>
    <property type="match status" value="1"/>
</dbReference>
<dbReference type="InterPro" id="IPR005467">
    <property type="entry name" value="His_kinase_dom"/>
</dbReference>
<dbReference type="Pfam" id="PF02518">
    <property type="entry name" value="HATPase_c"/>
    <property type="match status" value="1"/>
</dbReference>
<keyword evidence="21" id="KW-1185">Reference proteome</keyword>
<evidence type="ECO:0000313" key="20">
    <source>
        <dbReference type="EMBL" id="PSB20667.1"/>
    </source>
</evidence>
<feature type="coiled-coil region" evidence="16">
    <location>
        <begin position="135"/>
        <end position="208"/>
    </location>
</feature>
<dbReference type="STRING" id="1920490.GCA_001895925_02711"/>
<evidence type="ECO:0000259" key="19">
    <source>
        <dbReference type="PROSITE" id="PS50110"/>
    </source>
</evidence>
<evidence type="ECO:0000256" key="5">
    <source>
        <dbReference type="ARBA" id="ARBA00022553"/>
    </source>
</evidence>
<dbReference type="SMART" id="SM00387">
    <property type="entry name" value="HATPase_c"/>
    <property type="match status" value="1"/>
</dbReference>
<keyword evidence="7 17" id="KW-0812">Transmembrane</keyword>
<dbReference type="Pfam" id="PF00512">
    <property type="entry name" value="HisKA"/>
    <property type="match status" value="1"/>
</dbReference>
<evidence type="ECO:0000256" key="13">
    <source>
        <dbReference type="ARBA" id="ARBA00023136"/>
    </source>
</evidence>
<accession>A0A2T1DJJ0</accession>
<dbReference type="SMART" id="SM00388">
    <property type="entry name" value="HisKA"/>
    <property type="match status" value="1"/>
</dbReference>
<dbReference type="InterPro" id="IPR003661">
    <property type="entry name" value="HisK_dim/P_dom"/>
</dbReference>
<proteinExistence type="inferred from homology"/>
<dbReference type="SUPFAM" id="SSF47384">
    <property type="entry name" value="Homodimeric domain of signal transducing histidine kinase"/>
    <property type="match status" value="1"/>
</dbReference>
<dbReference type="InterPro" id="IPR011006">
    <property type="entry name" value="CheY-like_superfamily"/>
</dbReference>